<dbReference type="Proteomes" id="UP001346149">
    <property type="component" value="Unassembled WGS sequence"/>
</dbReference>
<evidence type="ECO:0000256" key="2">
    <source>
        <dbReference type="PROSITE-ProRule" id="PRU00708"/>
    </source>
</evidence>
<dbReference type="Pfam" id="PF13041">
    <property type="entry name" value="PPR_2"/>
    <property type="match status" value="3"/>
</dbReference>
<proteinExistence type="predicted"/>
<feature type="region of interest" description="Disordered" evidence="3">
    <location>
        <begin position="47"/>
        <end position="69"/>
    </location>
</feature>
<dbReference type="InterPro" id="IPR011990">
    <property type="entry name" value="TPR-like_helical_dom_sf"/>
</dbReference>
<accession>A0AAN7QRK4</accession>
<feature type="repeat" description="PPR" evidence="2">
    <location>
        <begin position="597"/>
        <end position="631"/>
    </location>
</feature>
<comment type="caution">
    <text evidence="4">The sequence shown here is derived from an EMBL/GenBank/DDBJ whole genome shotgun (WGS) entry which is preliminary data.</text>
</comment>
<feature type="repeat" description="PPR" evidence="2">
    <location>
        <begin position="809"/>
        <end position="843"/>
    </location>
</feature>
<feature type="repeat" description="PPR" evidence="2">
    <location>
        <begin position="774"/>
        <end position="808"/>
    </location>
</feature>
<dbReference type="AlphaFoldDB" id="A0AAN7QRK4"/>
<dbReference type="Gene3D" id="1.25.40.10">
    <property type="entry name" value="Tetratricopeptide repeat domain"/>
    <property type="match status" value="4"/>
</dbReference>
<feature type="repeat" description="PPR" evidence="2">
    <location>
        <begin position="461"/>
        <end position="495"/>
    </location>
</feature>
<organism evidence="4 5">
    <name type="scientific">Trapa natans</name>
    <name type="common">Water chestnut</name>
    <dbReference type="NCBI Taxonomy" id="22666"/>
    <lineage>
        <taxon>Eukaryota</taxon>
        <taxon>Viridiplantae</taxon>
        <taxon>Streptophyta</taxon>
        <taxon>Embryophyta</taxon>
        <taxon>Tracheophyta</taxon>
        <taxon>Spermatophyta</taxon>
        <taxon>Magnoliopsida</taxon>
        <taxon>eudicotyledons</taxon>
        <taxon>Gunneridae</taxon>
        <taxon>Pentapetalae</taxon>
        <taxon>rosids</taxon>
        <taxon>malvids</taxon>
        <taxon>Myrtales</taxon>
        <taxon>Lythraceae</taxon>
        <taxon>Trapa</taxon>
    </lineage>
</organism>
<name>A0AAN7QRK4_TRANT</name>
<dbReference type="NCBIfam" id="TIGR00756">
    <property type="entry name" value="PPR"/>
    <property type="match status" value="8"/>
</dbReference>
<keyword evidence="5" id="KW-1185">Reference proteome</keyword>
<feature type="repeat" description="PPR" evidence="2">
    <location>
        <begin position="496"/>
        <end position="530"/>
    </location>
</feature>
<dbReference type="PANTHER" id="PTHR47942:SF27">
    <property type="entry name" value="PPR CONTAINING PLANT-LIKE PROTEIN"/>
    <property type="match status" value="1"/>
</dbReference>
<keyword evidence="1" id="KW-0677">Repeat</keyword>
<evidence type="ECO:0000256" key="1">
    <source>
        <dbReference type="ARBA" id="ARBA00022737"/>
    </source>
</evidence>
<feature type="repeat" description="PPR" evidence="2">
    <location>
        <begin position="632"/>
        <end position="666"/>
    </location>
</feature>
<evidence type="ECO:0000256" key="3">
    <source>
        <dbReference type="SAM" id="MobiDB-lite"/>
    </source>
</evidence>
<dbReference type="Pfam" id="PF01535">
    <property type="entry name" value="PPR"/>
    <property type="match status" value="3"/>
</dbReference>
<dbReference type="PANTHER" id="PTHR47942">
    <property type="entry name" value="TETRATRICOPEPTIDE REPEAT (TPR)-LIKE SUPERFAMILY PROTEIN-RELATED"/>
    <property type="match status" value="1"/>
</dbReference>
<feature type="repeat" description="PPR" evidence="2">
    <location>
        <begin position="667"/>
        <end position="697"/>
    </location>
</feature>
<feature type="repeat" description="PPR" evidence="2">
    <location>
        <begin position="844"/>
        <end position="878"/>
    </location>
</feature>
<reference evidence="4 5" key="1">
    <citation type="journal article" date="2023" name="Hortic Res">
        <title>Pangenome of water caltrop reveals structural variations and asymmetric subgenome divergence after allopolyploidization.</title>
        <authorList>
            <person name="Zhang X."/>
            <person name="Chen Y."/>
            <person name="Wang L."/>
            <person name="Yuan Y."/>
            <person name="Fang M."/>
            <person name="Shi L."/>
            <person name="Lu R."/>
            <person name="Comes H.P."/>
            <person name="Ma Y."/>
            <person name="Chen Y."/>
            <person name="Huang G."/>
            <person name="Zhou Y."/>
            <person name="Zheng Z."/>
            <person name="Qiu Y."/>
        </authorList>
    </citation>
    <scope>NUCLEOTIDE SEQUENCE [LARGE SCALE GENOMIC DNA]</scope>
    <source>
        <strain evidence="4">F231</strain>
    </source>
</reference>
<evidence type="ECO:0008006" key="6">
    <source>
        <dbReference type="Google" id="ProtNLM"/>
    </source>
</evidence>
<dbReference type="Pfam" id="PF12854">
    <property type="entry name" value="PPR_1"/>
    <property type="match status" value="1"/>
</dbReference>
<evidence type="ECO:0000313" key="4">
    <source>
        <dbReference type="EMBL" id="KAK4776929.1"/>
    </source>
</evidence>
<dbReference type="EMBL" id="JAXQNO010000018">
    <property type="protein sequence ID" value="KAK4776929.1"/>
    <property type="molecule type" value="Genomic_DNA"/>
</dbReference>
<dbReference type="InterPro" id="IPR002885">
    <property type="entry name" value="PPR_rpt"/>
</dbReference>
<protein>
    <recommendedName>
        <fullName evidence="6">Pentatricopeptide repeat-containing protein</fullName>
    </recommendedName>
</protein>
<dbReference type="PROSITE" id="PS51375">
    <property type="entry name" value="PPR"/>
    <property type="match status" value="8"/>
</dbReference>
<gene>
    <name evidence="4" type="ORF">SAY86_005617</name>
</gene>
<dbReference type="InterPro" id="IPR051222">
    <property type="entry name" value="PPR/CCM1_RNA-binding"/>
</dbReference>
<evidence type="ECO:0000313" key="5">
    <source>
        <dbReference type="Proteomes" id="UP001346149"/>
    </source>
</evidence>
<sequence length="915" mass="103063">MKWDMEIDEVEAVLEKIWDLHDKLSDAIHSISRSHFLDTIKAVSKKSGDKQPSQLHQQQQQGGGEEEKRSSGYVFVKDFGVYSDALQEAKSLNSIRTALENLEDQLEFFHTVQIQQRAERDAALARLEQSRVILAMRLAEHNGKKYKVIEEALAFVGDVGDANRCIFPENLYGPSNSTDDDLAIQKGNTLMKYLISSFNFVKGSLGLDHMGRILGNAALVAVTMVAVLNFSQAKQREHVHKHHDDLYSRNTSKKPPKLPGFILDLICSYQASPFHSVLAYLHDQGLKSFMIKLCGSSKFSSKSSVVTMRASYSSSSSVLVPSHDHIVRLILDQKTASSSLRTFQWVANLPGFTHSQSTCRALIHKLCSFRHFEDAYHVLNKMRGSIGLVPEEDIFLTIVRGLGRARMIKESIKVLDLVRKFDQEPSLKVYNSILDVLVREDIDVAREYYRKKMMGNGIKGDEYTFGILMKGLCLTNRIGDGFKLLQVMKSSSVKPNAVVYNTLLHALCKNGKVGRARTLMNEMEDLNDVTFNILISGYCKEENLVQALVLLEKCFGLGLVPDLVTVTKLLELLCNNERIMEAVKVLERVESRGGAVDVVVYNTLIKGFCNSGKAKLGRSLMKDMEVKGCLPNVDTYNILISGFCESNMLDAALQLFNEMKMDGLRWNFDTFNVLIHGLCSRGRLLDGLKILELMEETKKGGGANDRIRPYNSILYGLYSENLTHEALDFMTRMEQLFPKQVDRSLKILEFCRKGIMDDAMRIYKQMNGEGMFPGAMVFDALVRGLCAEGRAREAFDIINEMISHHYLPIALTFNFLIALFCRQGKALNGFKLLEDLVGRGCLPDRESYTLLVQGFCETGDLPRAWKVLLQMADKGIYPNDLVWKSLLCCASKETGWLENDAAFRMCSLLKSDITR</sequence>